<dbReference type="EMBL" id="BQNB010016833">
    <property type="protein sequence ID" value="GJT56327.1"/>
    <property type="molecule type" value="Genomic_DNA"/>
</dbReference>
<dbReference type="InterPro" id="IPR005162">
    <property type="entry name" value="Retrotrans_gag_dom"/>
</dbReference>
<keyword evidence="1" id="KW-0862">Zinc</keyword>
<gene>
    <name evidence="4" type="ORF">Tco_0991381</name>
</gene>
<feature type="compositionally biased region" description="Basic and acidic residues" evidence="2">
    <location>
        <begin position="170"/>
        <end position="186"/>
    </location>
</feature>
<evidence type="ECO:0000256" key="2">
    <source>
        <dbReference type="SAM" id="MobiDB-lite"/>
    </source>
</evidence>
<protein>
    <submittedName>
        <fullName evidence="4">Reverse transcriptase domain-containing protein</fullName>
    </submittedName>
</protein>
<dbReference type="PROSITE" id="PS50158">
    <property type="entry name" value="ZF_CCHC"/>
    <property type="match status" value="1"/>
</dbReference>
<feature type="region of interest" description="Disordered" evidence="2">
    <location>
        <begin position="498"/>
        <end position="546"/>
    </location>
</feature>
<proteinExistence type="predicted"/>
<dbReference type="SMART" id="SM00343">
    <property type="entry name" value="ZnF_C2HC"/>
    <property type="match status" value="1"/>
</dbReference>
<evidence type="ECO:0000313" key="5">
    <source>
        <dbReference type="Proteomes" id="UP001151760"/>
    </source>
</evidence>
<feature type="compositionally biased region" description="Basic and acidic residues" evidence="2">
    <location>
        <begin position="506"/>
        <end position="527"/>
    </location>
</feature>
<reference evidence="4" key="2">
    <citation type="submission" date="2022-01" db="EMBL/GenBank/DDBJ databases">
        <authorList>
            <person name="Yamashiro T."/>
            <person name="Shiraishi A."/>
            <person name="Satake H."/>
            <person name="Nakayama K."/>
        </authorList>
    </citation>
    <scope>NUCLEOTIDE SEQUENCE</scope>
</reference>
<feature type="region of interest" description="Disordered" evidence="2">
    <location>
        <begin position="589"/>
        <end position="631"/>
    </location>
</feature>
<feature type="region of interest" description="Disordered" evidence="2">
    <location>
        <begin position="148"/>
        <end position="188"/>
    </location>
</feature>
<organism evidence="4 5">
    <name type="scientific">Tanacetum coccineum</name>
    <dbReference type="NCBI Taxonomy" id="301880"/>
    <lineage>
        <taxon>Eukaryota</taxon>
        <taxon>Viridiplantae</taxon>
        <taxon>Streptophyta</taxon>
        <taxon>Embryophyta</taxon>
        <taxon>Tracheophyta</taxon>
        <taxon>Spermatophyta</taxon>
        <taxon>Magnoliopsida</taxon>
        <taxon>eudicotyledons</taxon>
        <taxon>Gunneridae</taxon>
        <taxon>Pentapetalae</taxon>
        <taxon>asterids</taxon>
        <taxon>campanulids</taxon>
        <taxon>Asterales</taxon>
        <taxon>Asteraceae</taxon>
        <taxon>Asteroideae</taxon>
        <taxon>Anthemideae</taxon>
        <taxon>Anthemidinae</taxon>
        <taxon>Tanacetum</taxon>
    </lineage>
</organism>
<dbReference type="PANTHER" id="PTHR34482">
    <property type="entry name" value="DNA DAMAGE-INDUCIBLE PROTEIN 1-LIKE"/>
    <property type="match status" value="1"/>
</dbReference>
<reference evidence="4" key="1">
    <citation type="journal article" date="2022" name="Int. J. Mol. Sci.">
        <title>Draft Genome of Tanacetum Coccineum: Genomic Comparison of Closely Related Tanacetum-Family Plants.</title>
        <authorList>
            <person name="Yamashiro T."/>
            <person name="Shiraishi A."/>
            <person name="Nakayama K."/>
            <person name="Satake H."/>
        </authorList>
    </citation>
    <scope>NUCLEOTIDE SEQUENCE</scope>
</reference>
<dbReference type="GO" id="GO:0003964">
    <property type="term" value="F:RNA-directed DNA polymerase activity"/>
    <property type="evidence" value="ECO:0007669"/>
    <property type="project" value="UniProtKB-KW"/>
</dbReference>
<keyword evidence="1" id="KW-0479">Metal-binding</keyword>
<keyword evidence="4" id="KW-0808">Transferase</keyword>
<keyword evidence="1" id="KW-0863">Zinc-finger</keyword>
<dbReference type="Proteomes" id="UP001151760">
    <property type="component" value="Unassembled WGS sequence"/>
</dbReference>
<name>A0ABQ5EZH7_9ASTR</name>
<feature type="domain" description="CCHC-type" evidence="3">
    <location>
        <begin position="575"/>
        <end position="590"/>
    </location>
</feature>
<sequence length="631" mass="71364">MSSVGMVLGAVVNNPLPSIPGWKGLGNRSPDLLAPQPLQLMLKTGLLTLRSCSRFWGVLMSSRLGWQVTSWKVMLSVGGRLLNKPKEYFPRFEQQKYEREYQTIRQRDRETSGEFMKRFLRIVNTEFTDVAQVDDAARNIKILCERSSQNNKRNHDGDRIRPTAQGKNQRGYDQKRYDGRGYDRQGQKGYPNYASSPLCETCGKLHPGKACYRVTEACFICGSMGIWLGIALRIAETMAKEVGTTNNLILRDECSLQPRSRQLTLQMVNTHQSTHEFLGPAFDEAMQRAVNALLPGLTTQITNELRQNGARGSGEQPPTIHTWLERFGKQKPRYFSSATTPVDAKNWIAHIKNLFEVLGCADEFQARLASYKLEGDALSLWKAVKQAKGGETYVATLPWKDFRKLFFLQYFPGFEQQKYEREYHTIRQRDRETSGEFMKRFLRLAGFVGKKACPLEEQAKHFKWALCDRTLDGIVNTEFTDVAQVADAARNIEIFHERQGSSQRGYDQKGYDSHSYDRQDGNSDQKSRHNQGQQYNRSSGSSSQKRYSDCASSPPCDICGKLYSGKACYRTNRSCFTCGLTRHIARDCPKNGRNGGKGSGDDNQPDTKGRVFSSTKDQAANSSGTILGTLF</sequence>
<evidence type="ECO:0000313" key="4">
    <source>
        <dbReference type="EMBL" id="GJT56327.1"/>
    </source>
</evidence>
<dbReference type="InterPro" id="IPR001878">
    <property type="entry name" value="Znf_CCHC"/>
</dbReference>
<feature type="compositionally biased region" description="Polar residues" evidence="2">
    <location>
        <begin position="612"/>
        <end position="631"/>
    </location>
</feature>
<dbReference type="PANTHER" id="PTHR34482:SF56">
    <property type="entry name" value="RETROTRANSPOSON GAG DOMAIN, ASPARTIC PEPTIDASE DOMAIN PROTEIN-RELATED"/>
    <property type="match status" value="1"/>
</dbReference>
<evidence type="ECO:0000259" key="3">
    <source>
        <dbReference type="PROSITE" id="PS50158"/>
    </source>
</evidence>
<keyword evidence="4" id="KW-0695">RNA-directed DNA polymerase</keyword>
<keyword evidence="4" id="KW-0548">Nucleotidyltransferase</keyword>
<comment type="caution">
    <text evidence="4">The sequence shown here is derived from an EMBL/GenBank/DDBJ whole genome shotgun (WGS) entry which is preliminary data.</text>
</comment>
<keyword evidence="5" id="KW-1185">Reference proteome</keyword>
<evidence type="ECO:0000256" key="1">
    <source>
        <dbReference type="PROSITE-ProRule" id="PRU00047"/>
    </source>
</evidence>
<dbReference type="Pfam" id="PF03732">
    <property type="entry name" value="Retrotrans_gag"/>
    <property type="match status" value="1"/>
</dbReference>
<accession>A0ABQ5EZH7</accession>
<feature type="compositionally biased region" description="Low complexity" evidence="2">
    <location>
        <begin position="530"/>
        <end position="545"/>
    </location>
</feature>